<feature type="region of interest" description="Disordered" evidence="14">
    <location>
        <begin position="1271"/>
        <end position="1329"/>
    </location>
</feature>
<feature type="compositionally biased region" description="Acidic residues" evidence="14">
    <location>
        <begin position="1289"/>
        <end position="1308"/>
    </location>
</feature>
<evidence type="ECO:0000256" key="11">
    <source>
        <dbReference type="ARBA" id="ARBA00023212"/>
    </source>
</evidence>
<comment type="caution">
    <text evidence="16">The sequence shown here is derived from an EMBL/GenBank/DDBJ whole genome shotgun (WGS) entry which is preliminary data.</text>
</comment>
<evidence type="ECO:0000256" key="9">
    <source>
        <dbReference type="ARBA" id="ARBA00023017"/>
    </source>
</evidence>
<dbReference type="EMBL" id="JADNRY010000041">
    <property type="protein sequence ID" value="KAF9070304.1"/>
    <property type="molecule type" value="Genomic_DNA"/>
</dbReference>
<evidence type="ECO:0000256" key="3">
    <source>
        <dbReference type="ARBA" id="ARBA00004544"/>
    </source>
</evidence>
<dbReference type="InterPro" id="IPR036859">
    <property type="entry name" value="CAP-Gly_dom_sf"/>
</dbReference>
<name>A0A9P5PQH5_9AGAR</name>
<dbReference type="OrthoDB" id="2130750at2759"/>
<feature type="region of interest" description="Disordered" evidence="14">
    <location>
        <begin position="95"/>
        <end position="192"/>
    </location>
</feature>
<dbReference type="PANTHER" id="PTHR18916:SF6">
    <property type="entry name" value="DYNACTIN SUBUNIT 1"/>
    <property type="match status" value="1"/>
</dbReference>
<evidence type="ECO:0000313" key="17">
    <source>
        <dbReference type="Proteomes" id="UP000772434"/>
    </source>
</evidence>
<keyword evidence="8" id="KW-0498">Mitosis</keyword>
<feature type="domain" description="CAP-Gly" evidence="15">
    <location>
        <begin position="30"/>
        <end position="75"/>
    </location>
</feature>
<keyword evidence="9" id="KW-0243">Dynein</keyword>
<dbReference type="GO" id="GO:0051286">
    <property type="term" value="C:cell tip"/>
    <property type="evidence" value="ECO:0007669"/>
    <property type="project" value="TreeGrafter"/>
</dbReference>
<dbReference type="GO" id="GO:0005814">
    <property type="term" value="C:centriole"/>
    <property type="evidence" value="ECO:0007669"/>
    <property type="project" value="UniProtKB-SubCell"/>
</dbReference>
<keyword evidence="6" id="KW-0132">Cell division</keyword>
<dbReference type="PROSITE" id="PS00845">
    <property type="entry name" value="CAP_GLY_1"/>
    <property type="match status" value="1"/>
</dbReference>
<evidence type="ECO:0000313" key="16">
    <source>
        <dbReference type="EMBL" id="KAF9070304.1"/>
    </source>
</evidence>
<dbReference type="GO" id="GO:0000132">
    <property type="term" value="P:establishment of mitotic spindle orientation"/>
    <property type="evidence" value="ECO:0007669"/>
    <property type="project" value="TreeGrafter"/>
</dbReference>
<feature type="coiled-coil region" evidence="13">
    <location>
        <begin position="446"/>
        <end position="542"/>
    </location>
</feature>
<feature type="compositionally biased region" description="Pro residues" evidence="14">
    <location>
        <begin position="170"/>
        <end position="186"/>
    </location>
</feature>
<dbReference type="GO" id="GO:0005874">
    <property type="term" value="C:microtubule"/>
    <property type="evidence" value="ECO:0007669"/>
    <property type="project" value="UniProtKB-KW"/>
</dbReference>
<dbReference type="SMART" id="SM01052">
    <property type="entry name" value="CAP_GLY"/>
    <property type="match status" value="1"/>
</dbReference>
<feature type="coiled-coil region" evidence="13">
    <location>
        <begin position="1105"/>
        <end position="1177"/>
    </location>
</feature>
<keyword evidence="12" id="KW-0131">Cell cycle</keyword>
<evidence type="ECO:0000256" key="12">
    <source>
        <dbReference type="ARBA" id="ARBA00023306"/>
    </source>
</evidence>
<evidence type="ECO:0000256" key="6">
    <source>
        <dbReference type="ARBA" id="ARBA00022618"/>
    </source>
</evidence>
<organism evidence="16 17">
    <name type="scientific">Rhodocollybia butyracea</name>
    <dbReference type="NCBI Taxonomy" id="206335"/>
    <lineage>
        <taxon>Eukaryota</taxon>
        <taxon>Fungi</taxon>
        <taxon>Dikarya</taxon>
        <taxon>Basidiomycota</taxon>
        <taxon>Agaricomycotina</taxon>
        <taxon>Agaricomycetes</taxon>
        <taxon>Agaricomycetidae</taxon>
        <taxon>Agaricales</taxon>
        <taxon>Marasmiineae</taxon>
        <taxon>Omphalotaceae</taxon>
        <taxon>Rhodocollybia</taxon>
    </lineage>
</organism>
<feature type="coiled-coil region" evidence="13">
    <location>
        <begin position="265"/>
        <end position="380"/>
    </location>
</feature>
<evidence type="ECO:0000256" key="8">
    <source>
        <dbReference type="ARBA" id="ARBA00022776"/>
    </source>
</evidence>
<dbReference type="Pfam" id="PF12455">
    <property type="entry name" value="Dynactin"/>
    <property type="match status" value="2"/>
</dbReference>
<evidence type="ECO:0000256" key="7">
    <source>
        <dbReference type="ARBA" id="ARBA00022701"/>
    </source>
</evidence>
<dbReference type="Proteomes" id="UP000772434">
    <property type="component" value="Unassembled WGS sequence"/>
</dbReference>
<protein>
    <submittedName>
        <fullName evidence="16">Dynein associated protein-domain-containing protein</fullName>
    </submittedName>
</protein>
<feature type="compositionally biased region" description="Low complexity" evidence="14">
    <location>
        <begin position="105"/>
        <end position="152"/>
    </location>
</feature>
<keyword evidence="5" id="KW-0963">Cytoplasm</keyword>
<dbReference type="GO" id="GO:0000743">
    <property type="term" value="P:nuclear migration involved in conjugation with cellular fusion"/>
    <property type="evidence" value="ECO:0007669"/>
    <property type="project" value="TreeGrafter"/>
</dbReference>
<dbReference type="PROSITE" id="PS50245">
    <property type="entry name" value="CAP_GLY_2"/>
    <property type="match status" value="1"/>
</dbReference>
<proteinExistence type="inferred from homology"/>
<dbReference type="GO" id="GO:0030286">
    <property type="term" value="C:dynein complex"/>
    <property type="evidence" value="ECO:0007669"/>
    <property type="project" value="UniProtKB-KW"/>
</dbReference>
<evidence type="ECO:0000256" key="1">
    <source>
        <dbReference type="ARBA" id="ARBA00004114"/>
    </source>
</evidence>
<evidence type="ECO:0000256" key="14">
    <source>
        <dbReference type="SAM" id="MobiDB-lite"/>
    </source>
</evidence>
<gene>
    <name evidence="16" type="ORF">BDP27DRAFT_1362603</name>
</gene>
<keyword evidence="17" id="KW-1185">Reference proteome</keyword>
<dbReference type="Gene3D" id="2.30.30.190">
    <property type="entry name" value="CAP Gly-rich-like domain"/>
    <property type="match status" value="1"/>
</dbReference>
<dbReference type="InterPro" id="IPR000938">
    <property type="entry name" value="CAP-Gly_domain"/>
</dbReference>
<dbReference type="GO" id="GO:0005819">
    <property type="term" value="C:spindle"/>
    <property type="evidence" value="ECO:0007669"/>
    <property type="project" value="UniProtKB-SubCell"/>
</dbReference>
<keyword evidence="11" id="KW-0206">Cytoskeleton</keyword>
<dbReference type="GO" id="GO:0051301">
    <property type="term" value="P:cell division"/>
    <property type="evidence" value="ECO:0007669"/>
    <property type="project" value="UniProtKB-KW"/>
</dbReference>
<evidence type="ECO:0000256" key="2">
    <source>
        <dbReference type="ARBA" id="ARBA00004186"/>
    </source>
</evidence>
<comment type="similarity">
    <text evidence="4">Belongs to the dynactin 150 kDa subunit family.</text>
</comment>
<dbReference type="InterPro" id="IPR022157">
    <property type="entry name" value="Dynactin"/>
</dbReference>
<evidence type="ECO:0000256" key="10">
    <source>
        <dbReference type="ARBA" id="ARBA00023054"/>
    </source>
</evidence>
<sequence>MSTPVDASNVPLGTIVTVSSIGRGIVRFNGTTSFKPGRWIGVELDEAKGKNDGSVGGERYFTCSKGIGLYGVFVRSSQIKSIGGNERDVKKVVLARPSMGHQRTSSIGSAASRSASPAKIISSGSKLGPSSSSSPSPTKLSPTPSSSKRLSGLGHQPRRSLSLKQQQSPPTSPAPPPASSPAPRHPSSPLAAPEHVVDNQVQTASTVQTSSVPAPSQTVEAPAPAIVPALQAKVQILESRLAEAQSFLSLRPKLQSKLSQQQSEILSLTSDLAQANSSISQLKRELSEQSKRFDALEKVQENRVADAQEQVELAMLDKEVAEERAEMAEEKLETKVREAEERLRAELGAGNKAQDLERELKETKEKLGDIEIEVQVLRELQALQDEEDTGETTTTTKLVSLEIQNTRLREALFKLRDIHNEYKEGVEQRESKREIVLGDSHSLLEISQLKSVIENLEATLAETAQRLEEATGSNKVLETANEQLKGELDDALSAEEMLVALTERNLVLGEKIEEMRITIQDLEALKDLSDELEENHVETERALMGDIDTLQIQLQTSNSRIASLVETCSDYEGTIAQFRELVGGLSGELSHLRDSTATLESASSAALSQQAVTLAANMRLQSTQSRNQSMRVELEVKRMEVREATEEMDLLKKYLPDVWWKTENDQVPVPMPTQGDLGAASTSTEGTTAMSTGLIGDRDALRTYMYFQRIAWKADIINRIVGQTHGLPEALDDVVDGGGISEHLVGVCEMRGRLSGLSTLCKRFAAVLRRCDPEMWLRIGRQVDVVLGLFAEIQPLEKRLDIHVDLLRRDEFRERECVSDVVRIHAQFNHLAEIYFGEYFSGHGHGHGSHDIGERQLGCVVLTDLDLDMFAASIGMMKSSVEGVLKEDEFAAEADFGGFNIETELYEPLRRLLERSRSAKTSSRKMVKRLEDLVSSVPSTHGSVADKTAPSADLTLTSYALKAHLLPQMEALSNVIGELVNFGISLAQQTLPYLADVRSSKTSFKLTAILGFAKQQAGQINIGELTFKPGTLWWEAVGDTIGQVIQEGTKLLGAVMDSENVVGFTGPSPWTPRSQTLKASLSINPVSEHKISSLTYELTSLHRTLKTREQSIQELNIKIQLLERRQEGFKKQGDVIKDLESELGRVKKQEKAYEEAMEQLQGELDMLEKENGKLKAGGGMAMNGGAVAGGGPSPGPVGKGVGGNGEAKLAGQQEGVAGGVMVMPGENSLDHAQLLDQYTALRGTLRFLRMENAYLKGHDLIKEIQALPDIHQPARTRTPPLDPSGFSDTSDEEDADEESANGSGEEDQENSKRSLKSQTSAENPIAVSHAPPLPLLREAKMLYRSVMEYSSSPKVVDLSELNERRLEASRKKGVGSLGLGSGLVQSGGEQRGDAGVLETGGEGIVINKFRTEKDANIVGAGVWMPRKKMPVQQVLERKMRGERLGERVRGLVERVERANVRNVASVGVKVT</sequence>
<dbReference type="Pfam" id="PF01302">
    <property type="entry name" value="CAP_GLY"/>
    <property type="match status" value="1"/>
</dbReference>
<dbReference type="PANTHER" id="PTHR18916">
    <property type="entry name" value="DYNACTIN 1-RELATED MICROTUBULE-BINDING"/>
    <property type="match status" value="1"/>
</dbReference>
<keyword evidence="7" id="KW-0493">Microtubule</keyword>
<dbReference type="GO" id="GO:0005816">
    <property type="term" value="C:spindle pole body"/>
    <property type="evidence" value="ECO:0007669"/>
    <property type="project" value="TreeGrafter"/>
</dbReference>
<dbReference type="SUPFAM" id="SSF74924">
    <property type="entry name" value="Cap-Gly domain"/>
    <property type="match status" value="1"/>
</dbReference>
<reference evidence="16" key="1">
    <citation type="submission" date="2020-11" db="EMBL/GenBank/DDBJ databases">
        <authorList>
            <consortium name="DOE Joint Genome Institute"/>
            <person name="Ahrendt S."/>
            <person name="Riley R."/>
            <person name="Andreopoulos W."/>
            <person name="Labutti K."/>
            <person name="Pangilinan J."/>
            <person name="Ruiz-Duenas F.J."/>
            <person name="Barrasa J.M."/>
            <person name="Sanchez-Garcia M."/>
            <person name="Camarero S."/>
            <person name="Miyauchi S."/>
            <person name="Serrano A."/>
            <person name="Linde D."/>
            <person name="Babiker R."/>
            <person name="Drula E."/>
            <person name="Ayuso-Fernandez I."/>
            <person name="Pacheco R."/>
            <person name="Padilla G."/>
            <person name="Ferreira P."/>
            <person name="Barriuso J."/>
            <person name="Kellner H."/>
            <person name="Castanera R."/>
            <person name="Alfaro M."/>
            <person name="Ramirez L."/>
            <person name="Pisabarro A.G."/>
            <person name="Kuo A."/>
            <person name="Tritt A."/>
            <person name="Lipzen A."/>
            <person name="He G."/>
            <person name="Yan M."/>
            <person name="Ng V."/>
            <person name="Cullen D."/>
            <person name="Martin F."/>
            <person name="Rosso M.-N."/>
            <person name="Henrissat B."/>
            <person name="Hibbett D."/>
            <person name="Martinez A.T."/>
            <person name="Grigoriev I.V."/>
        </authorList>
    </citation>
    <scope>NUCLEOTIDE SEQUENCE</scope>
    <source>
        <strain evidence="16">AH 40177</strain>
    </source>
</reference>
<evidence type="ECO:0000256" key="4">
    <source>
        <dbReference type="ARBA" id="ARBA00011010"/>
    </source>
</evidence>
<evidence type="ECO:0000256" key="13">
    <source>
        <dbReference type="SAM" id="Coils"/>
    </source>
</evidence>
<evidence type="ECO:0000256" key="5">
    <source>
        <dbReference type="ARBA" id="ARBA00022490"/>
    </source>
</evidence>
<accession>A0A9P5PQH5</accession>
<comment type="subcellular location">
    <subcellularLocation>
        <location evidence="3">Cytoplasm</location>
        <location evidence="3">Cell cortex</location>
    </subcellularLocation>
    <subcellularLocation>
        <location evidence="1">Cytoplasm</location>
        <location evidence="1">Cytoskeleton</location>
        <location evidence="1">Microtubule organizing center</location>
        <location evidence="1">Centrosome</location>
        <location evidence="1">Centriole</location>
    </subcellularLocation>
    <subcellularLocation>
        <location evidence="2">Cytoplasm</location>
        <location evidence="2">Cytoskeleton</location>
        <location evidence="2">Spindle</location>
    </subcellularLocation>
</comment>
<keyword evidence="10 13" id="KW-0175">Coiled coil</keyword>
<evidence type="ECO:0000259" key="15">
    <source>
        <dbReference type="PROSITE" id="PS50245"/>
    </source>
</evidence>